<keyword evidence="3" id="KW-1185">Reference proteome</keyword>
<gene>
    <name evidence="2" type="ORF">SR900_03990</name>
</gene>
<proteinExistence type="predicted"/>
<sequence length="270" mass="30476">MKAIIAFLIVITLFSTTTQAEDYYFEAPYPAGGSNVTYPGLDLSNAKKIKIKASNSYYDPMMKIDELEIIFENATNFKASNFKYTNGSYRAIVEDAWIYRKVYVEVMTPEPLASNEDIYVSLNVVEFEGVLDDVNMSHGQPIYDAHGFLEDVTPDVLVDQETIVLDGKNLTIQLFKRAKSGLEGEGFKLVTNWHGYGQRTIYLPAPFPMSDAHMFNAVGIELESHQMPDGFVDYSISIKYEDVFGGYSQSGPIEPLAMYIEQAYGYYPWP</sequence>
<accession>A0ABZ0X636</accession>
<keyword evidence="1" id="KW-0732">Signal</keyword>
<dbReference type="EMBL" id="CP140158">
    <property type="protein sequence ID" value="WQG86056.1"/>
    <property type="molecule type" value="Genomic_DNA"/>
</dbReference>
<protein>
    <recommendedName>
        <fullName evidence="4">Peptidase</fullName>
    </recommendedName>
</protein>
<feature type="signal peptide" evidence="1">
    <location>
        <begin position="1"/>
        <end position="20"/>
    </location>
</feature>
<evidence type="ECO:0000313" key="2">
    <source>
        <dbReference type="EMBL" id="WQG86056.1"/>
    </source>
</evidence>
<evidence type="ECO:0000313" key="3">
    <source>
        <dbReference type="Proteomes" id="UP001324185"/>
    </source>
</evidence>
<dbReference type="Proteomes" id="UP001324185">
    <property type="component" value="Chromosome"/>
</dbReference>
<evidence type="ECO:0000256" key="1">
    <source>
        <dbReference type="SAM" id="SignalP"/>
    </source>
</evidence>
<dbReference type="RefSeq" id="WP_018624079.1">
    <property type="nucleotide sequence ID" value="NZ_CP140158.1"/>
</dbReference>
<feature type="chain" id="PRO_5045388114" description="Peptidase" evidence="1">
    <location>
        <begin position="21"/>
        <end position="270"/>
    </location>
</feature>
<reference evidence="2 3" key="1">
    <citation type="submission" date="2023-11" db="EMBL/GenBank/DDBJ databases">
        <title>MicrobeMod: A computational toolkit for identifying prokaryotic methylation and restriction-modification with nanopore sequencing.</title>
        <authorList>
            <person name="Crits-Christoph A."/>
            <person name="Kang S.C."/>
            <person name="Lee H."/>
            <person name="Ostrov N."/>
        </authorList>
    </citation>
    <scope>NUCLEOTIDE SEQUENCE [LARGE SCALE GENOMIC DNA]</scope>
    <source>
        <strain evidence="2 3">DSMZ 16071</strain>
    </source>
</reference>
<evidence type="ECO:0008006" key="4">
    <source>
        <dbReference type="Google" id="ProtNLM"/>
    </source>
</evidence>
<name>A0ABZ0X636_9GAMM</name>
<organism evidence="2 3">
    <name type="scientific">Kangiella aquimarina</name>
    <dbReference type="NCBI Taxonomy" id="261965"/>
    <lineage>
        <taxon>Bacteria</taxon>
        <taxon>Pseudomonadati</taxon>
        <taxon>Pseudomonadota</taxon>
        <taxon>Gammaproteobacteria</taxon>
        <taxon>Kangiellales</taxon>
        <taxon>Kangiellaceae</taxon>
        <taxon>Kangiella</taxon>
    </lineage>
</organism>